<keyword evidence="2" id="KW-0012">Acyltransferase</keyword>
<evidence type="ECO:0000256" key="1">
    <source>
        <dbReference type="ARBA" id="ARBA00022679"/>
    </source>
</evidence>
<dbReference type="EMBL" id="AP025943">
    <property type="protein sequence ID" value="BDL43805.1"/>
    <property type="molecule type" value="Genomic_DNA"/>
</dbReference>
<dbReference type="InterPro" id="IPR000182">
    <property type="entry name" value="GNAT_dom"/>
</dbReference>
<organism evidence="4 5">
    <name type="scientific">Akkermansia biwaensis</name>
    <dbReference type="NCBI Taxonomy" id="2946555"/>
    <lineage>
        <taxon>Bacteria</taxon>
        <taxon>Pseudomonadati</taxon>
        <taxon>Verrucomicrobiota</taxon>
        <taxon>Verrucomicrobiia</taxon>
        <taxon>Verrucomicrobiales</taxon>
        <taxon>Akkermansiaceae</taxon>
        <taxon>Akkermansia</taxon>
    </lineage>
</organism>
<dbReference type="PANTHER" id="PTHR43800:SF1">
    <property type="entry name" value="PEPTIDYL-LYSINE N-ACETYLTRANSFERASE YJAB"/>
    <property type="match status" value="1"/>
</dbReference>
<dbReference type="InterPro" id="IPR016181">
    <property type="entry name" value="Acyl_CoA_acyltransferase"/>
</dbReference>
<proteinExistence type="predicted"/>
<dbReference type="PROSITE" id="PS51186">
    <property type="entry name" value="GNAT"/>
    <property type="match status" value="1"/>
</dbReference>
<feature type="domain" description="N-acetyltransferase" evidence="3">
    <location>
        <begin position="3"/>
        <end position="147"/>
    </location>
</feature>
<protein>
    <submittedName>
        <fullName evidence="4">Acetyltransferase</fullName>
    </submittedName>
</protein>
<accession>A0ABM7ZGK1</accession>
<dbReference type="SUPFAM" id="SSF55729">
    <property type="entry name" value="Acyl-CoA N-acyltransferases (Nat)"/>
    <property type="match status" value="1"/>
</dbReference>
<keyword evidence="1" id="KW-0808">Transferase</keyword>
<name>A0ABM7ZGK1_9BACT</name>
<dbReference type="Gene3D" id="3.40.630.30">
    <property type="match status" value="1"/>
</dbReference>
<gene>
    <name evidence="4" type="ORF">Abiwalacus_13790</name>
</gene>
<keyword evidence="5" id="KW-1185">Reference proteome</keyword>
<dbReference type="CDD" id="cd04301">
    <property type="entry name" value="NAT_SF"/>
    <property type="match status" value="1"/>
</dbReference>
<dbReference type="PANTHER" id="PTHR43800">
    <property type="entry name" value="PEPTIDYL-LYSINE N-ACETYLTRANSFERASE YJAB"/>
    <property type="match status" value="1"/>
</dbReference>
<evidence type="ECO:0000313" key="4">
    <source>
        <dbReference type="EMBL" id="BDL43805.1"/>
    </source>
</evidence>
<evidence type="ECO:0000259" key="3">
    <source>
        <dbReference type="PROSITE" id="PS51186"/>
    </source>
</evidence>
<evidence type="ECO:0000313" key="5">
    <source>
        <dbReference type="Proteomes" id="UP001062263"/>
    </source>
</evidence>
<dbReference type="Proteomes" id="UP001062263">
    <property type="component" value="Chromosome"/>
</dbReference>
<dbReference type="Pfam" id="PF00583">
    <property type="entry name" value="Acetyltransf_1"/>
    <property type="match status" value="1"/>
</dbReference>
<sequence>MPMNIEHYQSKDEEAVLNIWLKASEQAHAFAGVGFWCGLVEDMRQVYLPKARTWICRDGDRVMGFACLVGEGELAALFVDPERQCEGIGTALLNWVKDHSKGVLTVGVYEENPRAWQFYKRSGFEEIGSREDELTGSREYRLEWKRPRPS</sequence>
<reference evidence="4" key="1">
    <citation type="submission" date="2022-06" db="EMBL/GenBank/DDBJ databases">
        <title>Akkermansia biwalacus sp. nov., an anaerobic mucin-degrading bacterium isolated from human intestine.</title>
        <authorList>
            <person name="Kobayashi Y."/>
            <person name="Inoue S."/>
            <person name="Kawahara T."/>
            <person name="Kohda N."/>
        </authorList>
    </citation>
    <scope>NUCLEOTIDE SEQUENCE</scope>
    <source>
        <strain evidence="4">WON2089</strain>
    </source>
</reference>
<evidence type="ECO:0000256" key="2">
    <source>
        <dbReference type="ARBA" id="ARBA00023315"/>
    </source>
</evidence>